<dbReference type="RefSeq" id="WP_027888710.1">
    <property type="nucleotide sequence ID" value="NZ_JBHSXZ010000041.1"/>
</dbReference>
<feature type="domain" description="IrrE N-terminal-like" evidence="1">
    <location>
        <begin position="53"/>
        <end position="150"/>
    </location>
</feature>
<protein>
    <submittedName>
        <fullName evidence="2">Radiation response metalloprotease IrrE</fullName>
        <ecNumber evidence="2">3.4.24.-</ecNumber>
    </submittedName>
</protein>
<evidence type="ECO:0000313" key="3">
    <source>
        <dbReference type="Proteomes" id="UP000266089"/>
    </source>
</evidence>
<dbReference type="PANTHER" id="PTHR43236">
    <property type="entry name" value="ANTITOXIN HIGA1"/>
    <property type="match status" value="1"/>
</dbReference>
<reference evidence="2 3" key="1">
    <citation type="submission" date="2018-08" db="EMBL/GenBank/DDBJ databases">
        <title>Meiothermus cateniformans JCM 15151 genome sequencing project.</title>
        <authorList>
            <person name="Da Costa M.S."/>
            <person name="Albuquerque L."/>
            <person name="Raposo P."/>
            <person name="Froufe H.J.C."/>
            <person name="Barroso C.S."/>
            <person name="Egas C."/>
        </authorList>
    </citation>
    <scope>NUCLEOTIDE SEQUENCE [LARGE SCALE GENOMIC DNA]</scope>
    <source>
        <strain evidence="2 3">JCM 15151</strain>
    </source>
</reference>
<dbReference type="GO" id="GO:0008237">
    <property type="term" value="F:metallopeptidase activity"/>
    <property type="evidence" value="ECO:0007669"/>
    <property type="project" value="UniProtKB-KW"/>
</dbReference>
<dbReference type="Pfam" id="PF06114">
    <property type="entry name" value="Peptidase_M78"/>
    <property type="match status" value="1"/>
</dbReference>
<dbReference type="Gene3D" id="1.10.10.2910">
    <property type="match status" value="1"/>
</dbReference>
<dbReference type="AlphaFoldDB" id="A0A399DW66"/>
<dbReference type="OrthoDB" id="9794834at2"/>
<dbReference type="EC" id="3.4.24.-" evidence="2"/>
<keyword evidence="2" id="KW-0378">Hydrolase</keyword>
<dbReference type="GO" id="GO:0006508">
    <property type="term" value="P:proteolysis"/>
    <property type="evidence" value="ECO:0007669"/>
    <property type="project" value="UniProtKB-KW"/>
</dbReference>
<dbReference type="InterPro" id="IPR052345">
    <property type="entry name" value="Rad_response_metalloprotease"/>
</dbReference>
<sequence length="241" mass="26564">MSNDLRLRVIALAERYRKAHAPLTPERLAAGIGASLSYGRLPEGKFGAWMPGQNHILIDQDSPPKRQRFTLAHEVMHILIQQDDDLLSDLHETYEGQALEKELEALCNLGAAEMLLPGQAVQAAIAQKGQTPRLIPELAELYQVSEEVVMIALAERGPVPSIVLMAGSKPLRVYFSAKHPQVAGWVSRGAGFRRDDPLVVAFETGLPQKTTARLPNHGVLYGLEAYPKNGRVYAVYKVLQN</sequence>
<keyword evidence="2" id="KW-0482">Metalloprotease</keyword>
<gene>
    <name evidence="2" type="primary">irrE</name>
    <name evidence="2" type="ORF">Mcate_02128</name>
</gene>
<evidence type="ECO:0000313" key="2">
    <source>
        <dbReference type="EMBL" id="RIH75643.1"/>
    </source>
</evidence>
<comment type="caution">
    <text evidence="2">The sequence shown here is derived from an EMBL/GenBank/DDBJ whole genome shotgun (WGS) entry which is preliminary data.</text>
</comment>
<keyword evidence="2" id="KW-0645">Protease</keyword>
<proteinExistence type="predicted"/>
<dbReference type="PANTHER" id="PTHR43236:SF2">
    <property type="entry name" value="BLL0069 PROTEIN"/>
    <property type="match status" value="1"/>
</dbReference>
<accession>A0A399DW66</accession>
<dbReference type="EMBL" id="QWKX01000061">
    <property type="protein sequence ID" value="RIH75643.1"/>
    <property type="molecule type" value="Genomic_DNA"/>
</dbReference>
<dbReference type="InterPro" id="IPR010359">
    <property type="entry name" value="IrrE_HExxH"/>
</dbReference>
<dbReference type="Proteomes" id="UP000266089">
    <property type="component" value="Unassembled WGS sequence"/>
</dbReference>
<evidence type="ECO:0000259" key="1">
    <source>
        <dbReference type="Pfam" id="PF06114"/>
    </source>
</evidence>
<name>A0A399DW66_9DEIN</name>
<organism evidence="2 3">
    <name type="scientific">Meiothermus taiwanensis</name>
    <dbReference type="NCBI Taxonomy" id="172827"/>
    <lineage>
        <taxon>Bacteria</taxon>
        <taxon>Thermotogati</taxon>
        <taxon>Deinococcota</taxon>
        <taxon>Deinococci</taxon>
        <taxon>Thermales</taxon>
        <taxon>Thermaceae</taxon>
        <taxon>Meiothermus</taxon>
    </lineage>
</organism>